<protein>
    <submittedName>
        <fullName evidence="3">Response regulator receiver/LytTr DNA-binding domain protein</fullName>
    </submittedName>
</protein>
<evidence type="ECO:0000256" key="2">
    <source>
        <dbReference type="ARBA" id="ARBA00023125"/>
    </source>
</evidence>
<dbReference type="GO" id="GO:0005829">
    <property type="term" value="C:cytosol"/>
    <property type="evidence" value="ECO:0007669"/>
    <property type="project" value="TreeGrafter"/>
</dbReference>
<dbReference type="InterPro" id="IPR039420">
    <property type="entry name" value="WalR-like"/>
</dbReference>
<dbReference type="GO" id="GO:0006355">
    <property type="term" value="P:regulation of DNA-templated transcription"/>
    <property type="evidence" value="ECO:0007669"/>
    <property type="project" value="TreeGrafter"/>
</dbReference>
<evidence type="ECO:0000256" key="1">
    <source>
        <dbReference type="ARBA" id="ARBA00023012"/>
    </source>
</evidence>
<dbReference type="InterPro" id="IPR007492">
    <property type="entry name" value="LytTR_DNA-bd_dom"/>
</dbReference>
<accession>A0A0S2DEP0</accession>
<dbReference type="SMART" id="SM00850">
    <property type="entry name" value="LytTR"/>
    <property type="match status" value="1"/>
</dbReference>
<evidence type="ECO:0000313" key="4">
    <source>
        <dbReference type="Proteomes" id="UP000061569"/>
    </source>
</evidence>
<dbReference type="OrthoDB" id="236568at2"/>
<dbReference type="Gene3D" id="3.40.50.2300">
    <property type="match status" value="1"/>
</dbReference>
<dbReference type="KEGG" id="lez:GLE_1539"/>
<dbReference type="Gene3D" id="2.40.50.1020">
    <property type="entry name" value="LytTr DNA-binding domain"/>
    <property type="match status" value="1"/>
</dbReference>
<dbReference type="PANTHER" id="PTHR48111">
    <property type="entry name" value="REGULATOR OF RPOS"/>
    <property type="match status" value="1"/>
</dbReference>
<dbReference type="InterPro" id="IPR011006">
    <property type="entry name" value="CheY-like_superfamily"/>
</dbReference>
<dbReference type="InterPro" id="IPR001789">
    <property type="entry name" value="Sig_transdc_resp-reg_receiver"/>
</dbReference>
<dbReference type="AlphaFoldDB" id="A0A0S2DEP0"/>
<organism evidence="3 4">
    <name type="scientific">Lysobacter enzymogenes</name>
    <dbReference type="NCBI Taxonomy" id="69"/>
    <lineage>
        <taxon>Bacteria</taxon>
        <taxon>Pseudomonadati</taxon>
        <taxon>Pseudomonadota</taxon>
        <taxon>Gammaproteobacteria</taxon>
        <taxon>Lysobacterales</taxon>
        <taxon>Lysobacteraceae</taxon>
        <taxon>Lysobacter</taxon>
    </lineage>
</organism>
<dbReference type="Pfam" id="PF00072">
    <property type="entry name" value="Response_reg"/>
    <property type="match status" value="1"/>
</dbReference>
<keyword evidence="1" id="KW-0902">Two-component regulatory system</keyword>
<dbReference type="PANTHER" id="PTHR48111:SF69">
    <property type="entry name" value="RESPONSE REGULATOR RECEIVER"/>
    <property type="match status" value="1"/>
</dbReference>
<dbReference type="GO" id="GO:0032993">
    <property type="term" value="C:protein-DNA complex"/>
    <property type="evidence" value="ECO:0007669"/>
    <property type="project" value="TreeGrafter"/>
</dbReference>
<sequence>MSEPHTAEHPTGAPTALIAEDETLLRQALVEALREAWPELRILAECEDGAQALEALAEHRPDVAFLDIRMPGLTGLDLAAAATDVSPATQIVFVTAYDQHAIDAFEHGAVDYLLKPVTVDRLAVTVRRLRVRRAPGDDRHAALREIARELAARRPTQDDKPALTWITASAGRETRLILVDDVVYFRADNKYTTVVTAEGEALLRTPIRDLLDRLDGERFKQIHRSTIVNLKAIAGIVRDDSGKGTVRLRGRPETLSVSQTFMALFKSM</sequence>
<reference evidence="3 4" key="1">
    <citation type="submission" date="2015-11" db="EMBL/GenBank/DDBJ databases">
        <title>Genome sequences of Lysobacter enzymogenes strain C3 and Lysobacter antibioticus ATCC 29479.</title>
        <authorList>
            <person name="Kobayashi D.Y."/>
        </authorList>
    </citation>
    <scope>NUCLEOTIDE SEQUENCE [LARGE SCALE GENOMIC DNA]</scope>
    <source>
        <strain evidence="3 4">C3</strain>
    </source>
</reference>
<proteinExistence type="predicted"/>
<dbReference type="EMBL" id="CP013140">
    <property type="protein sequence ID" value="ALN56896.1"/>
    <property type="molecule type" value="Genomic_DNA"/>
</dbReference>
<keyword evidence="2 3" id="KW-0238">DNA-binding</keyword>
<dbReference type="Proteomes" id="UP000061569">
    <property type="component" value="Chromosome"/>
</dbReference>
<evidence type="ECO:0000313" key="3">
    <source>
        <dbReference type="EMBL" id="ALN56896.1"/>
    </source>
</evidence>
<dbReference type="GO" id="GO:0000156">
    <property type="term" value="F:phosphorelay response regulator activity"/>
    <property type="evidence" value="ECO:0007669"/>
    <property type="project" value="TreeGrafter"/>
</dbReference>
<dbReference type="SUPFAM" id="SSF52172">
    <property type="entry name" value="CheY-like"/>
    <property type="match status" value="1"/>
</dbReference>
<gene>
    <name evidence="3" type="ORF">GLE_1539</name>
</gene>
<dbReference type="Pfam" id="PF04397">
    <property type="entry name" value="LytTR"/>
    <property type="match status" value="1"/>
</dbReference>
<dbReference type="STRING" id="69.GLE_1539"/>
<dbReference type="GO" id="GO:0000976">
    <property type="term" value="F:transcription cis-regulatory region binding"/>
    <property type="evidence" value="ECO:0007669"/>
    <property type="project" value="TreeGrafter"/>
</dbReference>
<dbReference type="PROSITE" id="PS50930">
    <property type="entry name" value="HTH_LYTTR"/>
    <property type="match status" value="1"/>
</dbReference>
<dbReference type="PATRIC" id="fig|69.6.peg.1521"/>
<name>A0A0S2DEP0_LYSEN</name>
<dbReference type="SMART" id="SM00448">
    <property type="entry name" value="REC"/>
    <property type="match status" value="1"/>
</dbReference>
<dbReference type="PROSITE" id="PS50110">
    <property type="entry name" value="RESPONSE_REGULATORY"/>
    <property type="match status" value="1"/>
</dbReference>